<feature type="transmembrane region" description="Helical" evidence="2">
    <location>
        <begin position="239"/>
        <end position="261"/>
    </location>
</feature>
<feature type="compositionally biased region" description="Polar residues" evidence="1">
    <location>
        <begin position="59"/>
        <end position="75"/>
    </location>
</feature>
<reference evidence="3" key="1">
    <citation type="journal article" date="2020" name="Fungal Divers.">
        <title>Resolving the Mortierellaceae phylogeny through synthesis of multi-gene phylogenetics and phylogenomics.</title>
        <authorList>
            <person name="Vandepol N."/>
            <person name="Liber J."/>
            <person name="Desiro A."/>
            <person name="Na H."/>
            <person name="Kennedy M."/>
            <person name="Barry K."/>
            <person name="Grigoriev I.V."/>
            <person name="Miller A.N."/>
            <person name="O'Donnell K."/>
            <person name="Stajich J.E."/>
            <person name="Bonito G."/>
        </authorList>
    </citation>
    <scope>NUCLEOTIDE SEQUENCE</scope>
    <source>
        <strain evidence="3">NRRL 2591</strain>
    </source>
</reference>
<evidence type="ECO:0000256" key="1">
    <source>
        <dbReference type="SAM" id="MobiDB-lite"/>
    </source>
</evidence>
<feature type="region of interest" description="Disordered" evidence="1">
    <location>
        <begin position="265"/>
        <end position="302"/>
    </location>
</feature>
<keyword evidence="2" id="KW-1133">Transmembrane helix</keyword>
<keyword evidence="4" id="KW-1185">Reference proteome</keyword>
<protein>
    <submittedName>
        <fullName evidence="3">Uncharacterized protein</fullName>
    </submittedName>
</protein>
<feature type="compositionally biased region" description="Pro residues" evidence="1">
    <location>
        <begin position="1"/>
        <end position="10"/>
    </location>
</feature>
<proteinExistence type="predicted"/>
<dbReference type="AlphaFoldDB" id="A0A9P6FGW5"/>
<feature type="region of interest" description="Disordered" evidence="1">
    <location>
        <begin position="323"/>
        <end position="385"/>
    </location>
</feature>
<accession>A0A9P6FGW5</accession>
<name>A0A9P6FGW5_9FUNG</name>
<feature type="compositionally biased region" description="Low complexity" evidence="1">
    <location>
        <begin position="357"/>
        <end position="370"/>
    </location>
</feature>
<organism evidence="3 4">
    <name type="scientific">Mortierella hygrophila</name>
    <dbReference type="NCBI Taxonomy" id="979708"/>
    <lineage>
        <taxon>Eukaryota</taxon>
        <taxon>Fungi</taxon>
        <taxon>Fungi incertae sedis</taxon>
        <taxon>Mucoromycota</taxon>
        <taxon>Mortierellomycotina</taxon>
        <taxon>Mortierellomycetes</taxon>
        <taxon>Mortierellales</taxon>
        <taxon>Mortierellaceae</taxon>
        <taxon>Mortierella</taxon>
    </lineage>
</organism>
<feature type="region of interest" description="Disordered" evidence="1">
    <location>
        <begin position="1"/>
        <end position="114"/>
    </location>
</feature>
<dbReference type="EMBL" id="JAAAXW010000010">
    <property type="protein sequence ID" value="KAF9550566.1"/>
    <property type="molecule type" value="Genomic_DNA"/>
</dbReference>
<feature type="compositionally biased region" description="Low complexity" evidence="1">
    <location>
        <begin position="265"/>
        <end position="301"/>
    </location>
</feature>
<sequence>MALLPDPPTPTMSQEGNSNSCQASLMTPSTPPSRGAPQNTIDHPDLFHSPDISARGPQETDSFTAPSTPLMNHTSPPVPPLNAPQDRSPASSSPPVNPHTQPVEQGAWASSSFVPPPQGQSNYYAYNNQTTTVPPLIPAGATIIEPVASYTFNGSAYIPDSTFQSYPQQQPISSYYQQEQQQYQTAYSQPEYHDPYQQQQQYYQEYPEPDLVDTTEKVDHTIHDNDSTPEKNSGKRKRLYWIGGVVITILAGVLIGLVVSMKNKGSGNNNSENSNNSASGNGTVPSGSRSSSTWSGSAPTGVPVGTTLSNGVVVPPPTGTLVVVPAPTTTSGTGQPPVVNPPVQPTPPSQSNPPPVETTTTTTTEPSKPTSGGGGNYGPRVPTPPLPSLPAKGTCGPLWCSQNYYWWCMQDICINDGDLKACKAGCTDQFCPLACELNNGCMQGCQTNNQKCEQNCA</sequence>
<feature type="compositionally biased region" description="Low complexity" evidence="1">
    <location>
        <begin position="323"/>
        <end position="337"/>
    </location>
</feature>
<gene>
    <name evidence="3" type="ORF">EC957_000240</name>
</gene>
<feature type="compositionally biased region" description="Polar residues" evidence="1">
    <location>
        <begin position="88"/>
        <end position="114"/>
    </location>
</feature>
<evidence type="ECO:0000313" key="4">
    <source>
        <dbReference type="Proteomes" id="UP000723463"/>
    </source>
</evidence>
<dbReference type="Proteomes" id="UP000723463">
    <property type="component" value="Unassembled WGS sequence"/>
</dbReference>
<keyword evidence="2" id="KW-0812">Transmembrane</keyword>
<keyword evidence="2" id="KW-0472">Membrane</keyword>
<evidence type="ECO:0000313" key="3">
    <source>
        <dbReference type="EMBL" id="KAF9550566.1"/>
    </source>
</evidence>
<feature type="compositionally biased region" description="Polar residues" evidence="1">
    <location>
        <begin position="11"/>
        <end position="28"/>
    </location>
</feature>
<evidence type="ECO:0000256" key="2">
    <source>
        <dbReference type="SAM" id="Phobius"/>
    </source>
</evidence>
<feature type="compositionally biased region" description="Pro residues" evidence="1">
    <location>
        <begin position="338"/>
        <end position="356"/>
    </location>
</feature>
<comment type="caution">
    <text evidence="3">The sequence shown here is derived from an EMBL/GenBank/DDBJ whole genome shotgun (WGS) entry which is preliminary data.</text>
</comment>